<dbReference type="OrthoDB" id="73135at2759"/>
<feature type="domain" description="TRP C-terminal" evidence="3">
    <location>
        <begin position="195"/>
        <end position="476"/>
    </location>
</feature>
<keyword evidence="2" id="KW-0812">Transmembrane</keyword>
<feature type="compositionally biased region" description="Low complexity" evidence="1">
    <location>
        <begin position="601"/>
        <end position="627"/>
    </location>
</feature>
<feature type="compositionally biased region" description="Basic and acidic residues" evidence="1">
    <location>
        <begin position="859"/>
        <end position="880"/>
    </location>
</feature>
<dbReference type="AlphaFoldDB" id="W4GFE2"/>
<dbReference type="PANTHER" id="PTHR31145">
    <property type="entry name" value="INTEGRAL MEMBRANE PROTEIN (AFU_ORTHOLOGUE AFUA_7G01610)"/>
    <property type="match status" value="1"/>
</dbReference>
<organism evidence="4">
    <name type="scientific">Aphanomyces astaci</name>
    <name type="common">Crayfish plague agent</name>
    <dbReference type="NCBI Taxonomy" id="112090"/>
    <lineage>
        <taxon>Eukaryota</taxon>
        <taxon>Sar</taxon>
        <taxon>Stramenopiles</taxon>
        <taxon>Oomycota</taxon>
        <taxon>Saprolegniomycetes</taxon>
        <taxon>Saprolegniales</taxon>
        <taxon>Verrucalvaceae</taxon>
        <taxon>Aphanomyces</taxon>
    </lineage>
</organism>
<sequence>MGVLGKCCCLTALLTKIVCLACTFGPLIFMYLLYALYIKPWGEQQVRDLTRGVNLSSPTVNCSGCVVGVNTQFPTNTTGILHFMDTSGGKASSAAVGTSLFATIAAILAGTAVGGSVAQLGSSGSMGAGAYEMISIVEQAQFVGLLGQLATGGVPTFFQQFTKDLSWVNFNVVKLANSDLAPKRQLLNLLEAQHQQTGVDRYATMVGVLPEELFYYTLLALGVVLGGVLVLYVVAVAVMSYLSKSKANLWGTYFRKVIWAFVLILLLALYILSMTGSYRAYFHIKRDGAGAASAAIVILLVIVGTTLIYGILVIATNPSELADIGTFEHEQRPFNAAYGPYYEEFNVDNRYFFVPKAILAVTSGVIVGVVQAPTWQLGLLIGANLLFLLALVVREPFLLRFLFYIGVLSSFLKVFLLLLMVIMIRDDVFPQNVRDHVAYVIVGVNLAVFALLIVRQLYVAGRKVVLSCGAKKNKDANNTTATRADFDQGESPVQTPMTRQPKTASYTNDLERARHKPTRQNRNNDVREPLNVQATSSGAAGTYPLGDVDRDTNLSSTAPTAPSKFSFGRPPNTRTTAMGIHSKPLPPSPTTSQLPPPPPTSALASPTSGAAPASAAAASGAFLAASPRSPRPHDPNEYDVDSEIHGYGGGGFIPDMRGDQSFDSYGSLSFGSYENNMVRQSSKISSDSASVGGEGDASSSIAYLGRKSSYDSFTSLQPGNYVSPSHRPSQSDTPTSFASYNQGPSTFTPNPVRERQNNDTLNDSFQSFQSDEASFTNSNLFQSGGSQQVLDTLAAKYLAERNGQQANKGAVAATPLSPSAVPMLERRVLSGDVIARQRSRSLDDWGLQPQTKGGGSPSRHSESSLLDPHKRNHDDDDDGKRKSVYLRYIANDQPHSFMDSEDEFDL</sequence>
<keyword evidence="2" id="KW-0472">Membrane</keyword>
<evidence type="ECO:0000256" key="2">
    <source>
        <dbReference type="SAM" id="Phobius"/>
    </source>
</evidence>
<feature type="compositionally biased region" description="Polar residues" evidence="1">
    <location>
        <begin position="491"/>
        <end position="508"/>
    </location>
</feature>
<feature type="transmembrane region" description="Helical" evidence="2">
    <location>
        <begin position="94"/>
        <end position="118"/>
    </location>
</feature>
<feature type="transmembrane region" description="Helical" evidence="2">
    <location>
        <begin position="375"/>
        <end position="394"/>
    </location>
</feature>
<dbReference type="VEuPathDB" id="FungiDB:H257_08623"/>
<feature type="region of interest" description="Disordered" evidence="1">
    <location>
        <begin position="840"/>
        <end position="880"/>
    </location>
</feature>
<dbReference type="PANTHER" id="PTHR31145:SF6">
    <property type="entry name" value="INTEGRAL MEMBRANE PROTEIN (AFU_ORTHOLOGUE AFUA_7G01610)"/>
    <property type="match status" value="1"/>
</dbReference>
<feature type="compositionally biased region" description="Polar residues" evidence="1">
    <location>
        <begin position="718"/>
        <end position="749"/>
    </location>
</feature>
<feature type="transmembrane region" description="Helical" evidence="2">
    <location>
        <begin position="12"/>
        <end position="37"/>
    </location>
</feature>
<dbReference type="EMBL" id="KI913132">
    <property type="protein sequence ID" value="ETV77779.1"/>
    <property type="molecule type" value="Genomic_DNA"/>
</dbReference>
<dbReference type="InterPro" id="IPR040241">
    <property type="entry name" value="TRP_Flc/Pkd2-like"/>
</dbReference>
<feature type="compositionally biased region" description="Pro residues" evidence="1">
    <location>
        <begin position="584"/>
        <end position="600"/>
    </location>
</feature>
<dbReference type="Pfam" id="PF06011">
    <property type="entry name" value="TRP"/>
    <property type="match status" value="1"/>
</dbReference>
<feature type="region of interest" description="Disordered" evidence="1">
    <location>
        <begin position="474"/>
        <end position="652"/>
    </location>
</feature>
<dbReference type="RefSeq" id="XP_009832889.1">
    <property type="nucleotide sequence ID" value="XM_009834587.1"/>
</dbReference>
<feature type="region of interest" description="Disordered" evidence="1">
    <location>
        <begin position="718"/>
        <end position="759"/>
    </location>
</feature>
<feature type="transmembrane region" description="Helical" evidence="2">
    <location>
        <begin position="401"/>
        <end position="424"/>
    </location>
</feature>
<dbReference type="InterPro" id="IPR010308">
    <property type="entry name" value="TRP_C"/>
</dbReference>
<feature type="transmembrane region" description="Helical" evidence="2">
    <location>
        <begin position="351"/>
        <end position="369"/>
    </location>
</feature>
<evidence type="ECO:0000313" key="4">
    <source>
        <dbReference type="EMBL" id="ETV77779.1"/>
    </source>
</evidence>
<protein>
    <recommendedName>
        <fullName evidence="3">TRP C-terminal domain-containing protein</fullName>
    </recommendedName>
</protein>
<dbReference type="GO" id="GO:0016020">
    <property type="term" value="C:membrane"/>
    <property type="evidence" value="ECO:0007669"/>
    <property type="project" value="TreeGrafter"/>
</dbReference>
<gene>
    <name evidence="4" type="ORF">H257_08623</name>
</gene>
<dbReference type="STRING" id="112090.W4GFE2"/>
<evidence type="ECO:0000259" key="3">
    <source>
        <dbReference type="Pfam" id="PF06011"/>
    </source>
</evidence>
<feature type="transmembrane region" description="Helical" evidence="2">
    <location>
        <begin position="436"/>
        <end position="454"/>
    </location>
</feature>
<feature type="transmembrane region" description="Helical" evidence="2">
    <location>
        <begin position="292"/>
        <end position="315"/>
    </location>
</feature>
<proteinExistence type="predicted"/>
<name>W4GFE2_APHAT</name>
<evidence type="ECO:0000256" key="1">
    <source>
        <dbReference type="SAM" id="MobiDB-lite"/>
    </source>
</evidence>
<feature type="transmembrane region" description="Helical" evidence="2">
    <location>
        <begin position="253"/>
        <end position="272"/>
    </location>
</feature>
<feature type="transmembrane region" description="Helical" evidence="2">
    <location>
        <begin position="213"/>
        <end position="241"/>
    </location>
</feature>
<dbReference type="GO" id="GO:0055085">
    <property type="term" value="P:transmembrane transport"/>
    <property type="evidence" value="ECO:0007669"/>
    <property type="project" value="TreeGrafter"/>
</dbReference>
<accession>W4GFE2</accession>
<dbReference type="GeneID" id="20810619"/>
<keyword evidence="2" id="KW-1133">Transmembrane helix</keyword>
<reference evidence="4" key="1">
    <citation type="submission" date="2013-12" db="EMBL/GenBank/DDBJ databases">
        <title>The Genome Sequence of Aphanomyces astaci APO3.</title>
        <authorList>
            <consortium name="The Broad Institute Genomics Platform"/>
            <person name="Russ C."/>
            <person name="Tyler B."/>
            <person name="van West P."/>
            <person name="Dieguez-Uribeondo J."/>
            <person name="Young S.K."/>
            <person name="Zeng Q."/>
            <person name="Gargeya S."/>
            <person name="Fitzgerald M."/>
            <person name="Abouelleil A."/>
            <person name="Alvarado L."/>
            <person name="Chapman S.B."/>
            <person name="Gainer-Dewar J."/>
            <person name="Goldberg J."/>
            <person name="Griggs A."/>
            <person name="Gujja S."/>
            <person name="Hansen M."/>
            <person name="Howarth C."/>
            <person name="Imamovic A."/>
            <person name="Ireland A."/>
            <person name="Larimer J."/>
            <person name="McCowan C."/>
            <person name="Murphy C."/>
            <person name="Pearson M."/>
            <person name="Poon T.W."/>
            <person name="Priest M."/>
            <person name="Roberts A."/>
            <person name="Saif S."/>
            <person name="Shea T."/>
            <person name="Sykes S."/>
            <person name="Wortman J."/>
            <person name="Nusbaum C."/>
            <person name="Birren B."/>
        </authorList>
    </citation>
    <scope>NUCLEOTIDE SEQUENCE [LARGE SCALE GENOMIC DNA]</scope>
    <source>
        <strain evidence="4">APO3</strain>
    </source>
</reference>